<name>A0ABU5IIT7_9BURK</name>
<keyword evidence="3" id="KW-0238">DNA-binding</keyword>
<dbReference type="PROSITE" id="PS50931">
    <property type="entry name" value="HTH_LYSR"/>
    <property type="match status" value="1"/>
</dbReference>
<dbReference type="InterPro" id="IPR005119">
    <property type="entry name" value="LysR_subst-bd"/>
</dbReference>
<dbReference type="CDD" id="cd08417">
    <property type="entry name" value="PBP2_Nitroaromatics_like"/>
    <property type="match status" value="1"/>
</dbReference>
<dbReference type="Pfam" id="PF00126">
    <property type="entry name" value="HTH_1"/>
    <property type="match status" value="1"/>
</dbReference>
<keyword evidence="4" id="KW-0804">Transcription</keyword>
<keyword evidence="2" id="KW-0805">Transcription regulation</keyword>
<comment type="similarity">
    <text evidence="1">Belongs to the LysR transcriptional regulatory family.</text>
</comment>
<evidence type="ECO:0000256" key="1">
    <source>
        <dbReference type="ARBA" id="ARBA00009437"/>
    </source>
</evidence>
<gene>
    <name evidence="6" type="ORF">SM757_18560</name>
</gene>
<dbReference type="Gene3D" id="3.40.190.10">
    <property type="entry name" value="Periplasmic binding protein-like II"/>
    <property type="match status" value="2"/>
</dbReference>
<dbReference type="PRINTS" id="PR00039">
    <property type="entry name" value="HTHLYSR"/>
</dbReference>
<dbReference type="PANTHER" id="PTHR30118">
    <property type="entry name" value="HTH-TYPE TRANSCRIPTIONAL REGULATOR LEUO-RELATED"/>
    <property type="match status" value="1"/>
</dbReference>
<keyword evidence="7" id="KW-1185">Reference proteome</keyword>
<dbReference type="PANTHER" id="PTHR30118:SF6">
    <property type="entry name" value="HTH-TYPE TRANSCRIPTIONAL REGULATOR LEUO"/>
    <property type="match status" value="1"/>
</dbReference>
<dbReference type="InterPro" id="IPR036388">
    <property type="entry name" value="WH-like_DNA-bd_sf"/>
</dbReference>
<feature type="domain" description="HTH lysR-type" evidence="5">
    <location>
        <begin position="9"/>
        <end position="66"/>
    </location>
</feature>
<dbReference type="InterPro" id="IPR036390">
    <property type="entry name" value="WH_DNA-bd_sf"/>
</dbReference>
<reference evidence="6 7" key="1">
    <citation type="submission" date="2023-11" db="EMBL/GenBank/DDBJ databases">
        <title>Draft genome of Azohydromonas lata strain H1 (DSM1123), a polyhydroxyalkanoate producer.</title>
        <authorList>
            <person name="Traversa D."/>
            <person name="D'Addabbo P."/>
            <person name="Pazzani C."/>
            <person name="Manzari C."/>
            <person name="Chiara M."/>
            <person name="Scrascia M."/>
        </authorList>
    </citation>
    <scope>NUCLEOTIDE SEQUENCE [LARGE SCALE GENOMIC DNA]</scope>
    <source>
        <strain evidence="6 7">H1</strain>
    </source>
</reference>
<protein>
    <submittedName>
        <fullName evidence="6">LysR family transcriptional regulator</fullName>
    </submittedName>
</protein>
<dbReference type="Gene3D" id="1.10.10.10">
    <property type="entry name" value="Winged helix-like DNA-binding domain superfamily/Winged helix DNA-binding domain"/>
    <property type="match status" value="1"/>
</dbReference>
<evidence type="ECO:0000256" key="3">
    <source>
        <dbReference type="ARBA" id="ARBA00023125"/>
    </source>
</evidence>
<evidence type="ECO:0000256" key="2">
    <source>
        <dbReference type="ARBA" id="ARBA00023015"/>
    </source>
</evidence>
<dbReference type="InterPro" id="IPR000847">
    <property type="entry name" value="LysR_HTH_N"/>
</dbReference>
<organism evidence="6 7">
    <name type="scientific">Azohydromonas lata</name>
    <dbReference type="NCBI Taxonomy" id="45677"/>
    <lineage>
        <taxon>Bacteria</taxon>
        <taxon>Pseudomonadati</taxon>
        <taxon>Pseudomonadota</taxon>
        <taxon>Betaproteobacteria</taxon>
        <taxon>Burkholderiales</taxon>
        <taxon>Sphaerotilaceae</taxon>
        <taxon>Azohydromonas</taxon>
    </lineage>
</organism>
<proteinExistence type="inferred from homology"/>
<dbReference type="InterPro" id="IPR037402">
    <property type="entry name" value="YidZ_PBP2"/>
</dbReference>
<dbReference type="Proteomes" id="UP001293718">
    <property type="component" value="Unassembled WGS sequence"/>
</dbReference>
<sequence length="323" mass="35147">MSRFDHLDLDGHLLALLLAVFEEGSVTRAAQRLNVTQSAVSHLLDKLRAIVGDPLFVRSGRGIVPTARAEGLAARARVLLEDLRGFTTAGGFDPARLDATVTIAANDLQRDLLLPPLLRRLRAQAPNLKLRAINSGVPTAEMLREGQCQLVISPRPPDAADVVQKRLFEDRYAVFYDPEEREAPRDADDYLAAEHVTVVYEPRRALDFDRWFAELACAPRRIVASVPSFAAVSAFIHGGPLLATLPSLLHAHQLRGLARAPLPMDCPPMPMYLIWHVKHQAEPVHAWLRQEIEALVPWVLGGAGGPARVSGAPVALATAAGTG</sequence>
<dbReference type="InterPro" id="IPR050389">
    <property type="entry name" value="LysR-type_TF"/>
</dbReference>
<dbReference type="RefSeq" id="WP_322466626.1">
    <property type="nucleotide sequence ID" value="NZ_JAXOJX010000031.1"/>
</dbReference>
<accession>A0ABU5IIT7</accession>
<evidence type="ECO:0000313" key="6">
    <source>
        <dbReference type="EMBL" id="MDZ5458585.1"/>
    </source>
</evidence>
<dbReference type="EMBL" id="JAXOJX010000031">
    <property type="protein sequence ID" value="MDZ5458585.1"/>
    <property type="molecule type" value="Genomic_DNA"/>
</dbReference>
<evidence type="ECO:0000259" key="5">
    <source>
        <dbReference type="PROSITE" id="PS50931"/>
    </source>
</evidence>
<dbReference type="SUPFAM" id="SSF53850">
    <property type="entry name" value="Periplasmic binding protein-like II"/>
    <property type="match status" value="1"/>
</dbReference>
<dbReference type="Pfam" id="PF03466">
    <property type="entry name" value="LysR_substrate"/>
    <property type="match status" value="1"/>
</dbReference>
<dbReference type="SUPFAM" id="SSF46785">
    <property type="entry name" value="Winged helix' DNA-binding domain"/>
    <property type="match status" value="1"/>
</dbReference>
<comment type="caution">
    <text evidence="6">The sequence shown here is derived from an EMBL/GenBank/DDBJ whole genome shotgun (WGS) entry which is preliminary data.</text>
</comment>
<evidence type="ECO:0000256" key="4">
    <source>
        <dbReference type="ARBA" id="ARBA00023163"/>
    </source>
</evidence>
<evidence type="ECO:0000313" key="7">
    <source>
        <dbReference type="Proteomes" id="UP001293718"/>
    </source>
</evidence>